<evidence type="ECO:0008006" key="5">
    <source>
        <dbReference type="Google" id="ProtNLM"/>
    </source>
</evidence>
<feature type="compositionally biased region" description="Polar residues" evidence="1">
    <location>
        <begin position="145"/>
        <end position="154"/>
    </location>
</feature>
<evidence type="ECO:0000256" key="1">
    <source>
        <dbReference type="SAM" id="MobiDB-lite"/>
    </source>
</evidence>
<reference evidence="3" key="1">
    <citation type="submission" date="2022-12" db="EMBL/GenBank/DDBJ databases">
        <authorList>
            <person name="Webb A."/>
        </authorList>
    </citation>
    <scope>NUCLEOTIDE SEQUENCE</scope>
    <source>
        <strain evidence="3">Pd1</strain>
    </source>
</reference>
<gene>
    <name evidence="3" type="ORF">PDE001_LOCUS9178</name>
</gene>
<evidence type="ECO:0000313" key="3">
    <source>
        <dbReference type="EMBL" id="CAI5744000.1"/>
    </source>
</evidence>
<dbReference type="InterPro" id="IPR002200">
    <property type="entry name" value="Elicitin"/>
</dbReference>
<feature type="compositionally biased region" description="Pro residues" evidence="1">
    <location>
        <begin position="173"/>
        <end position="191"/>
    </location>
</feature>
<name>A0AAV0V7D8_9STRA</name>
<feature type="compositionally biased region" description="Low complexity" evidence="1">
    <location>
        <begin position="158"/>
        <end position="172"/>
    </location>
</feature>
<feature type="chain" id="PRO_5043662116" description="Elicitin" evidence="2">
    <location>
        <begin position="21"/>
        <end position="250"/>
    </location>
</feature>
<dbReference type="SMART" id="SM01187">
    <property type="entry name" value="Elicitin"/>
    <property type="match status" value="1"/>
</dbReference>
<sequence>MRCSIFGAVLGALAFGSANALDNCDSDVLVKAYAGLNVNTELISCMTKNSFSAALSGSVDLTSVNADTAPEHVKTICASDSCKTILTALVGSANFEDTNCIVGNKLVLKAEISTLHATCTALSAPATPTPAAPTKAPATPRDASTADNEPQQNEAKVPPTASATPPASASTPTPAPTPAPAPNPAPAPTPASAPASAPTVITPVEVQPPVMASTEALATHNDAPTAVDSLQEQRARCAETGHHGYRRRVT</sequence>
<evidence type="ECO:0000313" key="4">
    <source>
        <dbReference type="Proteomes" id="UP001162029"/>
    </source>
</evidence>
<protein>
    <recommendedName>
        <fullName evidence="5">Elicitin</fullName>
    </recommendedName>
</protein>
<organism evidence="3 4">
    <name type="scientific">Peronospora destructor</name>
    <dbReference type="NCBI Taxonomy" id="86335"/>
    <lineage>
        <taxon>Eukaryota</taxon>
        <taxon>Sar</taxon>
        <taxon>Stramenopiles</taxon>
        <taxon>Oomycota</taxon>
        <taxon>Peronosporomycetes</taxon>
        <taxon>Peronosporales</taxon>
        <taxon>Peronosporaceae</taxon>
        <taxon>Peronospora</taxon>
    </lineage>
</organism>
<dbReference type="GO" id="GO:0005576">
    <property type="term" value="C:extracellular region"/>
    <property type="evidence" value="ECO:0007669"/>
    <property type="project" value="InterPro"/>
</dbReference>
<keyword evidence="2" id="KW-0732">Signal</keyword>
<dbReference type="Proteomes" id="UP001162029">
    <property type="component" value="Unassembled WGS sequence"/>
</dbReference>
<keyword evidence="4" id="KW-1185">Reference proteome</keyword>
<comment type="caution">
    <text evidence="3">The sequence shown here is derived from an EMBL/GenBank/DDBJ whole genome shotgun (WGS) entry which is preliminary data.</text>
</comment>
<evidence type="ECO:0000256" key="2">
    <source>
        <dbReference type="SAM" id="SignalP"/>
    </source>
</evidence>
<dbReference type="AlphaFoldDB" id="A0AAV0V7D8"/>
<accession>A0AAV0V7D8</accession>
<feature type="region of interest" description="Disordered" evidence="1">
    <location>
        <begin position="123"/>
        <end position="196"/>
    </location>
</feature>
<dbReference type="EMBL" id="CANTFM010002005">
    <property type="protein sequence ID" value="CAI5744000.1"/>
    <property type="molecule type" value="Genomic_DNA"/>
</dbReference>
<proteinExistence type="predicted"/>
<feature type="signal peptide" evidence="2">
    <location>
        <begin position="1"/>
        <end position="20"/>
    </location>
</feature>